<dbReference type="Pfam" id="PF06863">
    <property type="entry name" value="DUF1254"/>
    <property type="match status" value="1"/>
</dbReference>
<reference evidence="3 4" key="1">
    <citation type="submission" date="2019-09" db="EMBL/GenBank/DDBJ databases">
        <title>Isolation and complete genome sequencing of Methylocystis species.</title>
        <authorList>
            <person name="Rumah B.L."/>
            <person name="Stead C.E."/>
            <person name="Stevens B.C."/>
            <person name="Minton N.P."/>
            <person name="Grosse-Honebrink A."/>
            <person name="Zhang Y."/>
        </authorList>
    </citation>
    <scope>NUCLEOTIDE SEQUENCE [LARGE SCALE GENOMIC DNA]</scope>
    <source>
        <strain evidence="3 4">BRCS2</strain>
    </source>
</reference>
<dbReference type="EMBL" id="CP044331">
    <property type="protein sequence ID" value="QGM96382.1"/>
    <property type="molecule type" value="Genomic_DNA"/>
</dbReference>
<dbReference type="PANTHER" id="PTHR36509:SF2">
    <property type="entry name" value="BLL3101 PROTEIN"/>
    <property type="match status" value="1"/>
</dbReference>
<dbReference type="Pfam" id="PF06742">
    <property type="entry name" value="DUF1214"/>
    <property type="match status" value="1"/>
</dbReference>
<dbReference type="InterPro" id="IPR010621">
    <property type="entry name" value="DUF1214"/>
</dbReference>
<dbReference type="Proteomes" id="UP000422569">
    <property type="component" value="Chromosome"/>
</dbReference>
<dbReference type="Gene3D" id="1.10.3360.10">
    <property type="entry name" value="VPA0735-like domain"/>
    <property type="match status" value="1"/>
</dbReference>
<evidence type="ECO:0000313" key="4">
    <source>
        <dbReference type="Proteomes" id="UP000422569"/>
    </source>
</evidence>
<protein>
    <submittedName>
        <fullName evidence="3">DUF1254 domain-containing protein</fullName>
    </submittedName>
</protein>
<dbReference type="InterPro" id="IPR010679">
    <property type="entry name" value="DUF1254"/>
</dbReference>
<dbReference type="InterPro" id="IPR037049">
    <property type="entry name" value="DUF1214_C_sf"/>
</dbReference>
<organism evidence="3 4">
    <name type="scientific">Methylocystis parvus</name>
    <dbReference type="NCBI Taxonomy" id="134"/>
    <lineage>
        <taxon>Bacteria</taxon>
        <taxon>Pseudomonadati</taxon>
        <taxon>Pseudomonadota</taxon>
        <taxon>Alphaproteobacteria</taxon>
        <taxon>Hyphomicrobiales</taxon>
        <taxon>Methylocystaceae</taxon>
        <taxon>Methylocystis</taxon>
    </lineage>
</organism>
<name>A0A6B8M268_9HYPH</name>
<dbReference type="KEGG" id="mpar:F7D14_02025"/>
<feature type="domain" description="DUF1254" evidence="2">
    <location>
        <begin position="79"/>
        <end position="209"/>
    </location>
</feature>
<evidence type="ECO:0000313" key="3">
    <source>
        <dbReference type="EMBL" id="QGM96382.1"/>
    </source>
</evidence>
<evidence type="ECO:0000259" key="2">
    <source>
        <dbReference type="Pfam" id="PF06863"/>
    </source>
</evidence>
<sequence length="477" mass="52987">MKLTRRAATVGGLSLIASGGFSSPGFAWDRLLLDAIEDVESFKIASDAYIYGYPLVTMEMTRRVMTNVAAPEGTHAPMGQLIKLREYPNASFRDVTAPNADTLYTTAFFDVGDEPWMLEAPDMGERYFLLPMLDGWTDVFDVPGSRTTGEKAQTYLVSGPGWKGKVPAGVKHVASPTSIVWLLGRIYCTGAPEDYAAVHALQDKFKLYPLSAAGKEWTPPAGKVDPSIDMKTAVRDQVNRMTATQYFTLLAELLKRNPPSPKDAPALARFAKIGLEPGKPFDGKSIDGRWETRIPKISNDRIMLHFKFSDGDMTSVNGWGYTTKTGLYGTDYIQRALVTAIGLGANRPQDAVYPTSLKPSFFESYDGSKKWIMRFLPGQLPPARGFWSLTMYDDAYFFVANPINRYSMSMRTNPRLEKDGSLVIYIQNESPGPDKEANWLPAPKGKFVLMLRLYWPREHKPSILDGSWVIPPVTAAS</sequence>
<evidence type="ECO:0000259" key="1">
    <source>
        <dbReference type="Pfam" id="PF06742"/>
    </source>
</evidence>
<dbReference type="AlphaFoldDB" id="A0A6B8M268"/>
<feature type="domain" description="DUF1214" evidence="1">
    <location>
        <begin position="351"/>
        <end position="457"/>
    </location>
</feature>
<accession>A0A6B8M268</accession>
<dbReference type="InterPro" id="IPR037050">
    <property type="entry name" value="DUF1254_sf"/>
</dbReference>
<dbReference type="Gene3D" id="2.60.40.1610">
    <property type="entry name" value="Domain of unknown function DUF1254"/>
    <property type="match status" value="1"/>
</dbReference>
<dbReference type="RefSeq" id="WP_016920227.1">
    <property type="nucleotide sequence ID" value="NZ_CP044331.1"/>
</dbReference>
<dbReference type="Gene3D" id="2.60.120.600">
    <property type="entry name" value="Domain of unknown function DUF1214, C-terminal domain"/>
    <property type="match status" value="1"/>
</dbReference>
<proteinExistence type="predicted"/>
<dbReference type="SUPFAM" id="SSF160935">
    <property type="entry name" value="VPA0735-like"/>
    <property type="match status" value="1"/>
</dbReference>
<gene>
    <name evidence="3" type="ORF">F7D14_02025</name>
</gene>
<keyword evidence="4" id="KW-1185">Reference proteome</keyword>
<dbReference type="PANTHER" id="PTHR36509">
    <property type="entry name" value="BLL3101 PROTEIN"/>
    <property type="match status" value="1"/>
</dbReference>